<dbReference type="PANTHER" id="PTHR24300">
    <property type="entry name" value="CYTOCHROME P450 508A4-RELATED"/>
    <property type="match status" value="1"/>
</dbReference>
<dbReference type="GO" id="GO:0020037">
    <property type="term" value="F:heme binding"/>
    <property type="evidence" value="ECO:0007669"/>
    <property type="project" value="InterPro"/>
</dbReference>
<sequence>MGAYLSKQKFELIDNVIEILLENRKIAISLLCAGTIIGKLLTDRLANLPPGPLNLPYLNAGWRLFFYPRADVSLSSLNNEYKSDIVSCRFFSSPIIIVINSPRLIKELFKKNATTFSDRDSLKRMQGSLSGEEFSDVIFSLNYGDKFLQAKKFILRSFYQDNHDMLRHTLDFQCDQFIANVKKFDGSTLTNLKPMLSTSLARIICSFTISIDSSINDEDLNEFLRITNDFNNGFGTVGSFVPNPYPWLWRKIFYSSIDIKFRKCIREYRGFLRKFVNMYEKIDSDSRGTSLLAELLNNKTIDKGNELLDTLLMMTIDNPTSICEAFMWLFLYLASYQDVQEKARKLIAELTNNTRKITIEDRAKLPYFSALIYETFRCCNLQPFSPVHHVKEGLKFQGYNIPKGSIVLTNYTAMNKDPNVFPDPEKFNPERFLNEDGSFKPVDSLTPWGFGPRSCPGERLSKMELFLIVARVLQNFRLAFPDNYNPDLTPIFDSFCVPGPFPIRFIPITE</sequence>
<organism evidence="6 7">
    <name type="scientific">Dimorphilus gyrociliatus</name>
    <dbReference type="NCBI Taxonomy" id="2664684"/>
    <lineage>
        <taxon>Eukaryota</taxon>
        <taxon>Metazoa</taxon>
        <taxon>Spiralia</taxon>
        <taxon>Lophotrochozoa</taxon>
        <taxon>Annelida</taxon>
        <taxon>Polychaeta</taxon>
        <taxon>Polychaeta incertae sedis</taxon>
        <taxon>Dinophilidae</taxon>
        <taxon>Dimorphilus</taxon>
    </lineage>
</organism>
<evidence type="ECO:0000256" key="2">
    <source>
        <dbReference type="ARBA" id="ARBA00022723"/>
    </source>
</evidence>
<evidence type="ECO:0000313" key="6">
    <source>
        <dbReference type="EMBL" id="CAD5123651.1"/>
    </source>
</evidence>
<dbReference type="OrthoDB" id="1055148at2759"/>
<dbReference type="EMBL" id="CAJFCJ010000019">
    <property type="protein sequence ID" value="CAD5123651.1"/>
    <property type="molecule type" value="Genomic_DNA"/>
</dbReference>
<evidence type="ECO:0000256" key="1">
    <source>
        <dbReference type="ARBA" id="ARBA00010617"/>
    </source>
</evidence>
<proteinExistence type="inferred from homology"/>
<keyword evidence="7" id="KW-1185">Reference proteome</keyword>
<evidence type="ECO:0000256" key="3">
    <source>
        <dbReference type="ARBA" id="ARBA00023004"/>
    </source>
</evidence>
<dbReference type="InterPro" id="IPR017972">
    <property type="entry name" value="Cyt_P450_CS"/>
</dbReference>
<accession>A0A7I8W8E9</accession>
<evidence type="ECO:0000256" key="5">
    <source>
        <dbReference type="RuleBase" id="RU000461"/>
    </source>
</evidence>
<dbReference type="Gene3D" id="1.10.630.10">
    <property type="entry name" value="Cytochrome P450"/>
    <property type="match status" value="1"/>
</dbReference>
<comment type="similarity">
    <text evidence="1 5">Belongs to the cytochrome P450 family.</text>
</comment>
<gene>
    <name evidence="6" type="ORF">DGYR_LOCUS11312</name>
</gene>
<dbReference type="AlphaFoldDB" id="A0A7I8W8E9"/>
<dbReference type="Pfam" id="PF00067">
    <property type="entry name" value="p450"/>
    <property type="match status" value="1"/>
</dbReference>
<dbReference type="GO" id="GO:0016705">
    <property type="term" value="F:oxidoreductase activity, acting on paired donors, with incorporation or reduction of molecular oxygen"/>
    <property type="evidence" value="ECO:0007669"/>
    <property type="project" value="InterPro"/>
</dbReference>
<dbReference type="InterPro" id="IPR050182">
    <property type="entry name" value="Cytochrome_P450_fam2"/>
</dbReference>
<dbReference type="PANTHER" id="PTHR24300:SF417">
    <property type="entry name" value="CYTOCHROME P450 508B1-RELATED"/>
    <property type="match status" value="1"/>
</dbReference>
<dbReference type="PRINTS" id="PR00385">
    <property type="entry name" value="P450"/>
</dbReference>
<keyword evidence="2 4" id="KW-0479">Metal-binding</keyword>
<keyword evidence="5" id="KW-0560">Oxidoreductase</keyword>
<dbReference type="SUPFAM" id="SSF48264">
    <property type="entry name" value="Cytochrome P450"/>
    <property type="match status" value="1"/>
</dbReference>
<dbReference type="GO" id="GO:0004497">
    <property type="term" value="F:monooxygenase activity"/>
    <property type="evidence" value="ECO:0007669"/>
    <property type="project" value="UniProtKB-KW"/>
</dbReference>
<comment type="cofactor">
    <cofactor evidence="4">
        <name>heme</name>
        <dbReference type="ChEBI" id="CHEBI:30413"/>
    </cofactor>
</comment>
<dbReference type="Proteomes" id="UP000549394">
    <property type="component" value="Unassembled WGS sequence"/>
</dbReference>
<keyword evidence="3 4" id="KW-0408">Iron</keyword>
<feature type="binding site" description="axial binding residue" evidence="4">
    <location>
        <position position="455"/>
    </location>
    <ligand>
        <name>heme</name>
        <dbReference type="ChEBI" id="CHEBI:30413"/>
    </ligand>
    <ligandPart>
        <name>Fe</name>
        <dbReference type="ChEBI" id="CHEBI:18248"/>
    </ligandPart>
</feature>
<reference evidence="6 7" key="1">
    <citation type="submission" date="2020-08" db="EMBL/GenBank/DDBJ databases">
        <authorList>
            <person name="Hejnol A."/>
        </authorList>
    </citation>
    <scope>NUCLEOTIDE SEQUENCE [LARGE SCALE GENOMIC DNA]</scope>
</reference>
<evidence type="ECO:0000313" key="7">
    <source>
        <dbReference type="Proteomes" id="UP000549394"/>
    </source>
</evidence>
<keyword evidence="5" id="KW-0503">Monooxygenase</keyword>
<dbReference type="PROSITE" id="PS00086">
    <property type="entry name" value="CYTOCHROME_P450"/>
    <property type="match status" value="1"/>
</dbReference>
<dbReference type="InterPro" id="IPR002401">
    <property type="entry name" value="Cyt_P450_E_grp-I"/>
</dbReference>
<dbReference type="InterPro" id="IPR036396">
    <property type="entry name" value="Cyt_P450_sf"/>
</dbReference>
<comment type="caution">
    <text evidence="6">The sequence shown here is derived from an EMBL/GenBank/DDBJ whole genome shotgun (WGS) entry which is preliminary data.</text>
</comment>
<name>A0A7I8W8E9_9ANNE</name>
<evidence type="ECO:0000256" key="4">
    <source>
        <dbReference type="PIRSR" id="PIRSR602401-1"/>
    </source>
</evidence>
<protein>
    <submittedName>
        <fullName evidence="6">Uncharacterized protein</fullName>
    </submittedName>
</protein>
<dbReference type="PRINTS" id="PR00463">
    <property type="entry name" value="EP450I"/>
</dbReference>
<dbReference type="InterPro" id="IPR001128">
    <property type="entry name" value="Cyt_P450"/>
</dbReference>
<keyword evidence="4 5" id="KW-0349">Heme</keyword>
<dbReference type="GO" id="GO:0005506">
    <property type="term" value="F:iron ion binding"/>
    <property type="evidence" value="ECO:0007669"/>
    <property type="project" value="InterPro"/>
</dbReference>